<reference evidence="2" key="1">
    <citation type="submission" date="2016-12" db="EMBL/GenBank/DDBJ databases">
        <authorList>
            <person name="Brunel B."/>
        </authorList>
    </citation>
    <scope>NUCLEOTIDE SEQUENCE [LARGE SCALE GENOMIC DNA]</scope>
</reference>
<proteinExistence type="predicted"/>
<keyword evidence="2" id="KW-1185">Reference proteome</keyword>
<sequence>MEAHARFLSAERVRGSRPSALSDNLDSECLLWTGSSNLHDLSGLRSGVVAACRCNRTSIVIANVCLR</sequence>
<accession>A0A2P9AL50</accession>
<evidence type="ECO:0000313" key="1">
    <source>
        <dbReference type="EMBL" id="SJM31880.1"/>
    </source>
</evidence>
<dbReference type="AlphaFoldDB" id="A0A2P9AL50"/>
<gene>
    <name evidence="1" type="ORF">BQ8482_220051</name>
</gene>
<organism evidence="1 2">
    <name type="scientific">Mesorhizobium delmotii</name>
    <dbReference type="NCBI Taxonomy" id="1631247"/>
    <lineage>
        <taxon>Bacteria</taxon>
        <taxon>Pseudomonadati</taxon>
        <taxon>Pseudomonadota</taxon>
        <taxon>Alphaproteobacteria</taxon>
        <taxon>Hyphomicrobiales</taxon>
        <taxon>Phyllobacteriaceae</taxon>
        <taxon>Mesorhizobium</taxon>
    </lineage>
</organism>
<protein>
    <submittedName>
        <fullName evidence="1">Uncharacterized protein</fullName>
    </submittedName>
</protein>
<evidence type="ECO:0000313" key="2">
    <source>
        <dbReference type="Proteomes" id="UP000245698"/>
    </source>
</evidence>
<dbReference type="Proteomes" id="UP000245698">
    <property type="component" value="Unassembled WGS sequence"/>
</dbReference>
<name>A0A2P9AL50_9HYPH</name>
<dbReference type="EMBL" id="FUIG01000029">
    <property type="protein sequence ID" value="SJM31880.1"/>
    <property type="molecule type" value="Genomic_DNA"/>
</dbReference>